<dbReference type="InterPro" id="IPR029058">
    <property type="entry name" value="AB_hydrolase_fold"/>
</dbReference>
<gene>
    <name evidence="3" type="ORF">RND71_042413</name>
</gene>
<evidence type="ECO:0000313" key="4">
    <source>
        <dbReference type="Proteomes" id="UP001291623"/>
    </source>
</evidence>
<dbReference type="Pfam" id="PF07859">
    <property type="entry name" value="Abhydrolase_3"/>
    <property type="match status" value="1"/>
</dbReference>
<comment type="caution">
    <text evidence="3">The sequence shown here is derived from an EMBL/GenBank/DDBJ whole genome shotgun (WGS) entry which is preliminary data.</text>
</comment>
<dbReference type="InterPro" id="IPR013094">
    <property type="entry name" value="AB_hydrolase_3"/>
</dbReference>
<evidence type="ECO:0000256" key="1">
    <source>
        <dbReference type="ARBA" id="ARBA00010515"/>
    </source>
</evidence>
<protein>
    <recommendedName>
        <fullName evidence="2">Alpha/beta hydrolase fold-3 domain-containing protein</fullName>
    </recommendedName>
</protein>
<evidence type="ECO:0000259" key="2">
    <source>
        <dbReference type="Pfam" id="PF07859"/>
    </source>
</evidence>
<evidence type="ECO:0000313" key="3">
    <source>
        <dbReference type="EMBL" id="KAK4337926.1"/>
    </source>
</evidence>
<proteinExistence type="inferred from homology"/>
<dbReference type="GO" id="GO:0016787">
    <property type="term" value="F:hydrolase activity"/>
    <property type="evidence" value="ECO:0007669"/>
    <property type="project" value="InterPro"/>
</dbReference>
<comment type="similarity">
    <text evidence="1">Belongs to the 'GDXG' lipolytic enzyme family.</text>
</comment>
<reference evidence="3" key="1">
    <citation type="submission" date="2023-12" db="EMBL/GenBank/DDBJ databases">
        <title>Genome assembly of Anisodus tanguticus.</title>
        <authorList>
            <person name="Wang Y.-J."/>
        </authorList>
    </citation>
    <scope>NUCLEOTIDE SEQUENCE</scope>
    <source>
        <strain evidence="3">KB-2021</strain>
        <tissue evidence="3">Leaf</tissue>
    </source>
</reference>
<sequence length="101" mass="11040">MGTSARGNIAYNLGLHAAAYWDNLKPLEIKGLILNQPFFGGKERTQSEAKYANDKILPPIVSDVMFGLGLLEGVDRDHEYSNPTVGIKSNPNLLDQVKLLG</sequence>
<dbReference type="SUPFAM" id="SSF53474">
    <property type="entry name" value="alpha/beta-Hydrolases"/>
    <property type="match status" value="1"/>
</dbReference>
<organism evidence="3 4">
    <name type="scientific">Anisodus tanguticus</name>
    <dbReference type="NCBI Taxonomy" id="243964"/>
    <lineage>
        <taxon>Eukaryota</taxon>
        <taxon>Viridiplantae</taxon>
        <taxon>Streptophyta</taxon>
        <taxon>Embryophyta</taxon>
        <taxon>Tracheophyta</taxon>
        <taxon>Spermatophyta</taxon>
        <taxon>Magnoliopsida</taxon>
        <taxon>eudicotyledons</taxon>
        <taxon>Gunneridae</taxon>
        <taxon>Pentapetalae</taxon>
        <taxon>asterids</taxon>
        <taxon>lamiids</taxon>
        <taxon>Solanales</taxon>
        <taxon>Solanaceae</taxon>
        <taxon>Solanoideae</taxon>
        <taxon>Hyoscyameae</taxon>
        <taxon>Anisodus</taxon>
    </lineage>
</organism>
<name>A0AAE1QQL6_9SOLA</name>
<dbReference type="EMBL" id="JAVYJV010000024">
    <property type="protein sequence ID" value="KAK4337926.1"/>
    <property type="molecule type" value="Genomic_DNA"/>
</dbReference>
<accession>A0AAE1QQL6</accession>
<dbReference type="Proteomes" id="UP001291623">
    <property type="component" value="Unassembled WGS sequence"/>
</dbReference>
<dbReference type="AlphaFoldDB" id="A0AAE1QQL6"/>
<keyword evidence="4" id="KW-1185">Reference proteome</keyword>
<dbReference type="Gene3D" id="3.40.50.1820">
    <property type="entry name" value="alpha/beta hydrolase"/>
    <property type="match status" value="1"/>
</dbReference>
<feature type="domain" description="Alpha/beta hydrolase fold-3" evidence="2">
    <location>
        <begin position="1"/>
        <end position="86"/>
    </location>
</feature>